<dbReference type="PROSITE" id="PS50089">
    <property type="entry name" value="ZF_RING_2"/>
    <property type="match status" value="1"/>
</dbReference>
<dbReference type="GO" id="GO:0031624">
    <property type="term" value="F:ubiquitin conjugating enzyme binding"/>
    <property type="evidence" value="ECO:0007669"/>
    <property type="project" value="TreeGrafter"/>
</dbReference>
<dbReference type="Pfam" id="PF21361">
    <property type="entry name" value="Sina_ZnF"/>
    <property type="match status" value="2"/>
</dbReference>
<evidence type="ECO:0000256" key="10">
    <source>
        <dbReference type="PROSITE-ProRule" id="PRU00455"/>
    </source>
</evidence>
<feature type="domain" description="RING-type" evidence="11">
    <location>
        <begin position="258"/>
        <end position="293"/>
    </location>
</feature>
<dbReference type="PANTHER" id="PTHR45877">
    <property type="entry name" value="E3 UBIQUITIN-PROTEIN LIGASE SIAH2"/>
    <property type="match status" value="1"/>
</dbReference>
<keyword evidence="14" id="KW-1185">Reference proteome</keyword>
<dbReference type="InterPro" id="IPR049548">
    <property type="entry name" value="Sina-like_RING"/>
</dbReference>
<dbReference type="InterPro" id="IPR013010">
    <property type="entry name" value="Znf_SIAH"/>
</dbReference>
<evidence type="ECO:0000256" key="9">
    <source>
        <dbReference type="ARBA" id="ARBA00022833"/>
    </source>
</evidence>
<keyword evidence="7 10" id="KW-0863">Zinc-finger</keyword>
<comment type="similarity">
    <text evidence="3">Belongs to the SINA (Seven in absentia) family.</text>
</comment>
<feature type="domain" description="SIAH-type" evidence="12">
    <location>
        <begin position="60"/>
        <end position="121"/>
    </location>
</feature>
<evidence type="ECO:0000256" key="7">
    <source>
        <dbReference type="ARBA" id="ARBA00022771"/>
    </source>
</evidence>
<evidence type="ECO:0000313" key="14">
    <source>
        <dbReference type="Proteomes" id="UP001153636"/>
    </source>
</evidence>
<name>A0A9P0CPK4_9CUCU</name>
<dbReference type="InterPro" id="IPR004162">
    <property type="entry name" value="SINA-like_animal"/>
</dbReference>
<keyword evidence="8" id="KW-0833">Ubl conjugation pathway</keyword>
<comment type="catalytic activity">
    <reaction evidence="1">
        <text>S-ubiquitinyl-[E2 ubiquitin-conjugating enzyme]-L-cysteine + [acceptor protein]-L-lysine = [E2 ubiquitin-conjugating enzyme]-L-cysteine + N(6)-ubiquitinyl-[acceptor protein]-L-lysine.</text>
        <dbReference type="EC" id="2.3.2.27"/>
    </reaction>
</comment>
<accession>A0A9P0CPK4</accession>
<dbReference type="PROSITE" id="PS51081">
    <property type="entry name" value="ZF_SIAH"/>
    <property type="match status" value="1"/>
</dbReference>
<sequence length="493" mass="57131">MHKMLNLVPIESLSDLVCITCKKVLSQFPIYCSTGGSTCGRCPYPQNGIKNEAYEVVAQKLKFPCCFNENGCLENLLPKDVPTHEKFCRFRKYDCPIICNPVCGWKGVAQDLLDHVEVKHCMLLLKDGRFEVDFVNNHNENYLLPYGDNLYIVNRRAVSKKHSFFCTVSYIGSDVSVEEFSYKIILESGNKNHSHEICNRMNATTQIDRDELSAILHDPTSIVAKIEVFLEEILNNNLKQDDHENQNLNLDLLRELECSVCFLYMTPPILQCLTGHSFCQTCKEKLSECPSCKKPFQNTQNFVLAQVIAHIDYPCKYSKCRFTAKAKDIRRHEENCTFTPHPCPLIDYENCSEEMMFDQMYEHIVNNHYESLLEIDCVSYPFSINDETRITDCFIIKYDSKLFKLHIEYEDCKFYFAAQLVGPPEEASDYRFCVDILDASKKNHRVYCTRNCGPMTHGDDAFEDGREFIVFTREQIKHLITDVIFFRAIIKNN</sequence>
<evidence type="ECO:0000256" key="8">
    <source>
        <dbReference type="ARBA" id="ARBA00022786"/>
    </source>
</evidence>
<evidence type="ECO:0000256" key="3">
    <source>
        <dbReference type="ARBA" id="ARBA00009119"/>
    </source>
</evidence>
<evidence type="ECO:0000313" key="13">
    <source>
        <dbReference type="EMBL" id="CAH1105974.1"/>
    </source>
</evidence>
<dbReference type="EC" id="2.3.2.27" evidence="4"/>
<comment type="pathway">
    <text evidence="2">Protein modification; protein ubiquitination.</text>
</comment>
<organism evidence="13 14">
    <name type="scientific">Psylliodes chrysocephalus</name>
    <dbReference type="NCBI Taxonomy" id="3402493"/>
    <lineage>
        <taxon>Eukaryota</taxon>
        <taxon>Metazoa</taxon>
        <taxon>Ecdysozoa</taxon>
        <taxon>Arthropoda</taxon>
        <taxon>Hexapoda</taxon>
        <taxon>Insecta</taxon>
        <taxon>Pterygota</taxon>
        <taxon>Neoptera</taxon>
        <taxon>Endopterygota</taxon>
        <taxon>Coleoptera</taxon>
        <taxon>Polyphaga</taxon>
        <taxon>Cucujiformia</taxon>
        <taxon>Chrysomeloidea</taxon>
        <taxon>Chrysomelidae</taxon>
        <taxon>Galerucinae</taxon>
        <taxon>Alticini</taxon>
        <taxon>Psylliodes</taxon>
    </lineage>
</organism>
<dbReference type="Proteomes" id="UP001153636">
    <property type="component" value="Chromosome 2"/>
</dbReference>
<dbReference type="FunFam" id="3.30.40.10:FF:000041">
    <property type="entry name" value="E3 ubiquitin-protein ligase SINAT3"/>
    <property type="match status" value="1"/>
</dbReference>
<dbReference type="PANTHER" id="PTHR45877:SF2">
    <property type="entry name" value="E3 UBIQUITIN-PROTEIN LIGASE SINA-RELATED"/>
    <property type="match status" value="1"/>
</dbReference>
<dbReference type="AlphaFoldDB" id="A0A9P0CPK4"/>
<dbReference type="EMBL" id="OV651814">
    <property type="protein sequence ID" value="CAH1105974.1"/>
    <property type="molecule type" value="Genomic_DNA"/>
</dbReference>
<dbReference type="SUPFAM" id="SSF57850">
    <property type="entry name" value="RING/U-box"/>
    <property type="match status" value="1"/>
</dbReference>
<evidence type="ECO:0000259" key="12">
    <source>
        <dbReference type="PROSITE" id="PS51081"/>
    </source>
</evidence>
<dbReference type="OrthoDB" id="4788989at2759"/>
<dbReference type="GO" id="GO:0043161">
    <property type="term" value="P:proteasome-mediated ubiquitin-dependent protein catabolic process"/>
    <property type="evidence" value="ECO:0007669"/>
    <property type="project" value="TreeGrafter"/>
</dbReference>
<evidence type="ECO:0000256" key="6">
    <source>
        <dbReference type="ARBA" id="ARBA00022723"/>
    </source>
</evidence>
<dbReference type="Gene3D" id="3.30.40.10">
    <property type="entry name" value="Zinc/RING finger domain, C3HC4 (zinc finger)"/>
    <property type="match status" value="3"/>
</dbReference>
<evidence type="ECO:0000256" key="1">
    <source>
        <dbReference type="ARBA" id="ARBA00000900"/>
    </source>
</evidence>
<protein>
    <recommendedName>
        <fullName evidence="4">RING-type E3 ubiquitin transferase</fullName>
        <ecNumber evidence="4">2.3.2.27</ecNumber>
    </recommendedName>
</protein>
<keyword evidence="5" id="KW-0808">Transferase</keyword>
<proteinExistence type="inferred from homology"/>
<gene>
    <name evidence="13" type="ORF">PSYICH_LOCUS7266</name>
</gene>
<dbReference type="InterPro" id="IPR013083">
    <property type="entry name" value="Znf_RING/FYVE/PHD"/>
</dbReference>
<dbReference type="GO" id="GO:0061630">
    <property type="term" value="F:ubiquitin protein ligase activity"/>
    <property type="evidence" value="ECO:0007669"/>
    <property type="project" value="UniProtKB-EC"/>
</dbReference>
<dbReference type="GO" id="GO:0008270">
    <property type="term" value="F:zinc ion binding"/>
    <property type="evidence" value="ECO:0007669"/>
    <property type="project" value="UniProtKB-KW"/>
</dbReference>
<evidence type="ECO:0000256" key="2">
    <source>
        <dbReference type="ARBA" id="ARBA00004906"/>
    </source>
</evidence>
<evidence type="ECO:0000259" key="11">
    <source>
        <dbReference type="PROSITE" id="PS50089"/>
    </source>
</evidence>
<dbReference type="GO" id="GO:0005737">
    <property type="term" value="C:cytoplasm"/>
    <property type="evidence" value="ECO:0007669"/>
    <property type="project" value="TreeGrafter"/>
</dbReference>
<dbReference type="InterPro" id="IPR001841">
    <property type="entry name" value="Znf_RING"/>
</dbReference>
<keyword evidence="6" id="KW-0479">Metal-binding</keyword>
<evidence type="ECO:0000256" key="5">
    <source>
        <dbReference type="ARBA" id="ARBA00022679"/>
    </source>
</evidence>
<dbReference type="SUPFAM" id="SSF49599">
    <property type="entry name" value="TRAF domain-like"/>
    <property type="match status" value="2"/>
</dbReference>
<reference evidence="13" key="1">
    <citation type="submission" date="2022-01" db="EMBL/GenBank/DDBJ databases">
        <authorList>
            <person name="King R."/>
        </authorList>
    </citation>
    <scope>NUCLEOTIDE SEQUENCE</scope>
</reference>
<dbReference type="Pfam" id="PF21362">
    <property type="entry name" value="Sina_RING"/>
    <property type="match status" value="1"/>
</dbReference>
<evidence type="ECO:0000256" key="4">
    <source>
        <dbReference type="ARBA" id="ARBA00012483"/>
    </source>
</evidence>
<keyword evidence="9" id="KW-0862">Zinc</keyword>